<reference evidence="2 3" key="1">
    <citation type="submission" date="2014-04" db="EMBL/GenBank/DDBJ databases">
        <authorList>
            <consortium name="DOE Joint Genome Institute"/>
            <person name="Kuo A."/>
            <person name="Kohler A."/>
            <person name="Nagy L.G."/>
            <person name="Floudas D."/>
            <person name="Copeland A."/>
            <person name="Barry K.W."/>
            <person name="Cichocki N."/>
            <person name="Veneault-Fourrey C."/>
            <person name="LaButti K."/>
            <person name="Lindquist E.A."/>
            <person name="Lipzen A."/>
            <person name="Lundell T."/>
            <person name="Morin E."/>
            <person name="Murat C."/>
            <person name="Sun H."/>
            <person name="Tunlid A."/>
            <person name="Henrissat B."/>
            <person name="Grigoriev I.V."/>
            <person name="Hibbett D.S."/>
            <person name="Martin F."/>
            <person name="Nordberg H.P."/>
            <person name="Cantor M.N."/>
            <person name="Hua S.X."/>
        </authorList>
    </citation>
    <scope>NUCLEOTIDE SEQUENCE [LARGE SCALE GENOMIC DNA]</scope>
    <source>
        <strain evidence="2 3">Foug A</strain>
    </source>
</reference>
<protein>
    <submittedName>
        <fullName evidence="2">Uncharacterized protein</fullName>
    </submittedName>
</protein>
<proteinExistence type="predicted"/>
<evidence type="ECO:0000313" key="3">
    <source>
        <dbReference type="Proteomes" id="UP000053989"/>
    </source>
</evidence>
<feature type="compositionally biased region" description="Polar residues" evidence="1">
    <location>
        <begin position="1"/>
        <end position="19"/>
    </location>
</feature>
<sequence length="66" mass="7453">MINQKAISTNQNTSSQDGSGNDFESYPAAFRMYLLISVNALRRSRVHNPSRRTATQWHAVTTVPCR</sequence>
<dbReference type="InParanoid" id="A0A0C3DJU8"/>
<evidence type="ECO:0000256" key="1">
    <source>
        <dbReference type="SAM" id="MobiDB-lite"/>
    </source>
</evidence>
<accession>A0A0C3DJU8</accession>
<gene>
    <name evidence="2" type="ORF">SCLCIDRAFT_244030</name>
</gene>
<feature type="region of interest" description="Disordered" evidence="1">
    <location>
        <begin position="47"/>
        <end position="66"/>
    </location>
</feature>
<dbReference type="HOGENOM" id="CLU_2832646_0_0_1"/>
<evidence type="ECO:0000313" key="2">
    <source>
        <dbReference type="EMBL" id="KIM56356.1"/>
    </source>
</evidence>
<feature type="region of interest" description="Disordered" evidence="1">
    <location>
        <begin position="1"/>
        <end position="21"/>
    </location>
</feature>
<dbReference type="AlphaFoldDB" id="A0A0C3DJU8"/>
<dbReference type="EMBL" id="KN822118">
    <property type="protein sequence ID" value="KIM56356.1"/>
    <property type="molecule type" value="Genomic_DNA"/>
</dbReference>
<name>A0A0C3DJU8_9AGAM</name>
<dbReference type="Proteomes" id="UP000053989">
    <property type="component" value="Unassembled WGS sequence"/>
</dbReference>
<reference evidence="3" key="2">
    <citation type="submission" date="2015-01" db="EMBL/GenBank/DDBJ databases">
        <title>Evolutionary Origins and Diversification of the Mycorrhizal Mutualists.</title>
        <authorList>
            <consortium name="DOE Joint Genome Institute"/>
            <consortium name="Mycorrhizal Genomics Consortium"/>
            <person name="Kohler A."/>
            <person name="Kuo A."/>
            <person name="Nagy L.G."/>
            <person name="Floudas D."/>
            <person name="Copeland A."/>
            <person name="Barry K.W."/>
            <person name="Cichocki N."/>
            <person name="Veneault-Fourrey C."/>
            <person name="LaButti K."/>
            <person name="Lindquist E.A."/>
            <person name="Lipzen A."/>
            <person name="Lundell T."/>
            <person name="Morin E."/>
            <person name="Murat C."/>
            <person name="Riley R."/>
            <person name="Ohm R."/>
            <person name="Sun H."/>
            <person name="Tunlid A."/>
            <person name="Henrissat B."/>
            <person name="Grigoriev I.V."/>
            <person name="Hibbett D.S."/>
            <person name="Martin F."/>
        </authorList>
    </citation>
    <scope>NUCLEOTIDE SEQUENCE [LARGE SCALE GENOMIC DNA]</scope>
    <source>
        <strain evidence="3">Foug A</strain>
    </source>
</reference>
<organism evidence="2 3">
    <name type="scientific">Scleroderma citrinum Foug A</name>
    <dbReference type="NCBI Taxonomy" id="1036808"/>
    <lineage>
        <taxon>Eukaryota</taxon>
        <taxon>Fungi</taxon>
        <taxon>Dikarya</taxon>
        <taxon>Basidiomycota</taxon>
        <taxon>Agaricomycotina</taxon>
        <taxon>Agaricomycetes</taxon>
        <taxon>Agaricomycetidae</taxon>
        <taxon>Boletales</taxon>
        <taxon>Sclerodermatineae</taxon>
        <taxon>Sclerodermataceae</taxon>
        <taxon>Scleroderma</taxon>
    </lineage>
</organism>
<keyword evidence="3" id="KW-1185">Reference proteome</keyword>